<evidence type="ECO:0000313" key="4">
    <source>
        <dbReference type="Proteomes" id="UP000251120"/>
    </source>
</evidence>
<sequence>MKYLTLVVMKFSNKTIIILFISFFTLSFATATDINSSDNTSANSNDQSRHRLLDRFENKDDNSGKKAENKKSRKKVAPFREERLDARHDRRSKLHNQLEGNH</sequence>
<feature type="compositionally biased region" description="Basic and acidic residues" evidence="1">
    <location>
        <begin position="78"/>
        <end position="88"/>
    </location>
</feature>
<protein>
    <submittedName>
        <fullName evidence="3">Uncharacterized protein</fullName>
    </submittedName>
</protein>
<feature type="chain" id="PRO_5016439445" evidence="2">
    <location>
        <begin position="32"/>
        <end position="102"/>
    </location>
</feature>
<gene>
    <name evidence="3" type="ORF">CDH04_03110</name>
</gene>
<feature type="compositionally biased region" description="Low complexity" evidence="1">
    <location>
        <begin position="34"/>
        <end position="46"/>
    </location>
</feature>
<keyword evidence="2" id="KW-0732">Signal</keyword>
<evidence type="ECO:0000256" key="1">
    <source>
        <dbReference type="SAM" id="MobiDB-lite"/>
    </source>
</evidence>
<dbReference type="Proteomes" id="UP000251120">
    <property type="component" value="Chromosome"/>
</dbReference>
<proteinExistence type="predicted"/>
<dbReference type="KEGG" id="fad:CDH04_03110"/>
<dbReference type="EMBL" id="CP021781">
    <property type="protein sequence ID" value="AXA33464.1"/>
    <property type="molecule type" value="Genomic_DNA"/>
</dbReference>
<accession>A0A2Z4XX51</accession>
<feature type="signal peptide" evidence="2">
    <location>
        <begin position="1"/>
        <end position="31"/>
    </location>
</feature>
<reference evidence="3 4" key="1">
    <citation type="submission" date="2017-06" db="EMBL/GenBank/DDBJ databases">
        <title>Complete genome of Francisella adeliensis.</title>
        <authorList>
            <person name="Vallesi A."/>
            <person name="Sjodin A."/>
        </authorList>
    </citation>
    <scope>NUCLEOTIDE SEQUENCE [LARGE SCALE GENOMIC DNA]</scope>
    <source>
        <strain evidence="3 4">FDC440</strain>
    </source>
</reference>
<feature type="region of interest" description="Disordered" evidence="1">
    <location>
        <begin position="34"/>
        <end position="102"/>
    </location>
</feature>
<name>A0A2Z4XX51_9GAMM</name>
<evidence type="ECO:0000256" key="2">
    <source>
        <dbReference type="SAM" id="SignalP"/>
    </source>
</evidence>
<dbReference type="RefSeq" id="WP_112869637.1">
    <property type="nucleotide sequence ID" value="NZ_CP043424.1"/>
</dbReference>
<dbReference type="AlphaFoldDB" id="A0A2Z4XX51"/>
<evidence type="ECO:0000313" key="3">
    <source>
        <dbReference type="EMBL" id="AXA33464.1"/>
    </source>
</evidence>
<feature type="compositionally biased region" description="Basic and acidic residues" evidence="1">
    <location>
        <begin position="47"/>
        <end position="70"/>
    </location>
</feature>
<organism evidence="3 4">
    <name type="scientific">Francisella adeliensis</name>
    <dbReference type="NCBI Taxonomy" id="2007306"/>
    <lineage>
        <taxon>Bacteria</taxon>
        <taxon>Pseudomonadati</taxon>
        <taxon>Pseudomonadota</taxon>
        <taxon>Gammaproteobacteria</taxon>
        <taxon>Thiotrichales</taxon>
        <taxon>Francisellaceae</taxon>
        <taxon>Francisella</taxon>
    </lineage>
</organism>